<dbReference type="Proteomes" id="UP000319931">
    <property type="component" value="Unassembled WGS sequence"/>
</dbReference>
<feature type="region of interest" description="Disordered" evidence="1">
    <location>
        <begin position="23"/>
        <end position="93"/>
    </location>
</feature>
<accession>A0A502FXJ3</accession>
<evidence type="ECO:0008006" key="5">
    <source>
        <dbReference type="Google" id="ProtNLM"/>
    </source>
</evidence>
<evidence type="ECO:0000313" key="3">
    <source>
        <dbReference type="EMBL" id="TPG54060.1"/>
    </source>
</evidence>
<dbReference type="OrthoDB" id="9808839at2"/>
<reference evidence="3 4" key="1">
    <citation type="journal article" date="2019" name="Environ. Microbiol.">
        <title>Species interactions and distinct microbial communities in high Arctic permafrost affected cryosols are associated with the CH4 and CO2 gas fluxes.</title>
        <authorList>
            <person name="Altshuler I."/>
            <person name="Hamel J."/>
            <person name="Turney S."/>
            <person name="Magnuson E."/>
            <person name="Levesque R."/>
            <person name="Greer C."/>
            <person name="Whyte L.G."/>
        </authorList>
    </citation>
    <scope>NUCLEOTIDE SEQUENCE [LARGE SCALE GENOMIC DNA]</scope>
    <source>
        <strain evidence="3 4">E6.1</strain>
    </source>
</reference>
<evidence type="ECO:0000256" key="2">
    <source>
        <dbReference type="SAM" id="SignalP"/>
    </source>
</evidence>
<comment type="caution">
    <text evidence="3">The sequence shown here is derived from an EMBL/GenBank/DDBJ whole genome shotgun (WGS) entry which is preliminary data.</text>
</comment>
<keyword evidence="2" id="KW-0732">Signal</keyword>
<organism evidence="3 4">
    <name type="scientific">Sphingomonas glacialis</name>
    <dbReference type="NCBI Taxonomy" id="658225"/>
    <lineage>
        <taxon>Bacteria</taxon>
        <taxon>Pseudomonadati</taxon>
        <taxon>Pseudomonadota</taxon>
        <taxon>Alphaproteobacteria</taxon>
        <taxon>Sphingomonadales</taxon>
        <taxon>Sphingomonadaceae</taxon>
        <taxon>Sphingomonas</taxon>
    </lineage>
</organism>
<dbReference type="RefSeq" id="WP_140848825.1">
    <property type="nucleotide sequence ID" value="NZ_RCZC01000002.1"/>
</dbReference>
<gene>
    <name evidence="3" type="ORF">EAH76_04975</name>
</gene>
<feature type="chain" id="PRO_5021332080" description="RcnB family protein" evidence="2">
    <location>
        <begin position="23"/>
        <end position="292"/>
    </location>
</feature>
<sequence>MRPFILATLTLVTALGAGQADAQRYRGGGSNPGAPYPVPGATIPAPPAPAPQMQPQMQAQMQRPPMNGPGRPNSGPRPVNQPDRHRWGGSVGGRWQGGLNAPGGWNAYRPRSRGYRMPGYWFSPNFFIGDYSGYGLSAPPAGYGWYRYYDDAVLLDPRGRVYDTVDGLDWDGGYQGGYEDGGYDRSGGYGRPYPPQPYPAPLPPIVQNGNVTTYSTSSGYGSGYGGGYSYAYPGATTTVVTIQSAPIVTTTTTEYVETVRERHVYRAARKRYYRPVRRKPVCRPVEQPILGS</sequence>
<dbReference type="AlphaFoldDB" id="A0A502FXJ3"/>
<dbReference type="Gene3D" id="3.10.450.160">
    <property type="entry name" value="inner membrane protein cigr"/>
    <property type="match status" value="1"/>
</dbReference>
<feature type="signal peptide" evidence="2">
    <location>
        <begin position="1"/>
        <end position="22"/>
    </location>
</feature>
<dbReference type="EMBL" id="RCZC01000002">
    <property type="protein sequence ID" value="TPG54060.1"/>
    <property type="molecule type" value="Genomic_DNA"/>
</dbReference>
<feature type="compositionally biased region" description="Pro residues" evidence="1">
    <location>
        <begin position="34"/>
        <end position="52"/>
    </location>
</feature>
<evidence type="ECO:0000313" key="4">
    <source>
        <dbReference type="Proteomes" id="UP000319931"/>
    </source>
</evidence>
<protein>
    <recommendedName>
        <fullName evidence="5">RcnB family protein</fullName>
    </recommendedName>
</protein>
<feature type="compositionally biased region" description="Low complexity" evidence="1">
    <location>
        <begin position="53"/>
        <end position="80"/>
    </location>
</feature>
<name>A0A502FXJ3_9SPHN</name>
<dbReference type="Pfam" id="PF11776">
    <property type="entry name" value="RcnB"/>
    <property type="match status" value="1"/>
</dbReference>
<evidence type="ECO:0000256" key="1">
    <source>
        <dbReference type="SAM" id="MobiDB-lite"/>
    </source>
</evidence>
<keyword evidence="4" id="KW-1185">Reference proteome</keyword>
<dbReference type="InterPro" id="IPR024572">
    <property type="entry name" value="RcnB"/>
</dbReference>
<proteinExistence type="predicted"/>